<feature type="compositionally biased region" description="Polar residues" evidence="1">
    <location>
        <begin position="34"/>
        <end position="46"/>
    </location>
</feature>
<organism evidence="3 4">
    <name type="scientific">Monilinia vaccinii-corymbosi</name>
    <dbReference type="NCBI Taxonomy" id="61207"/>
    <lineage>
        <taxon>Eukaryota</taxon>
        <taxon>Fungi</taxon>
        <taxon>Dikarya</taxon>
        <taxon>Ascomycota</taxon>
        <taxon>Pezizomycotina</taxon>
        <taxon>Leotiomycetes</taxon>
        <taxon>Helotiales</taxon>
        <taxon>Sclerotiniaceae</taxon>
        <taxon>Monilinia</taxon>
    </lineage>
</organism>
<gene>
    <name evidence="3" type="ORF">DSL72_008244</name>
</gene>
<name>A0A8A3PK72_9HELO</name>
<accession>A0A8A3PK72</accession>
<feature type="compositionally biased region" description="Basic and acidic residues" evidence="1">
    <location>
        <begin position="110"/>
        <end position="123"/>
    </location>
</feature>
<proteinExistence type="predicted"/>
<keyword evidence="2" id="KW-1133">Transmembrane helix</keyword>
<protein>
    <submittedName>
        <fullName evidence="3">Uncharacterized protein</fullName>
    </submittedName>
</protein>
<sequence>MSIPSRPEVQQMQDSQNTHGFFPFSDPPLRNIPYVSQAQAQTQNLHPTLPPSPTEERNRIHNHNHNAFPDPTPASATPSYHQSPDPIFRIQTNHHHPTQATTNGASSPSRQDEMPHSTRDNSFEPRGGNEGMGAGIRIRIRIPIPIQMPAPTPTPTPPPTALPPFPSRALQTTNARTPRTARFLPPSRIFVLLVVALIFICASTIFWPIDWSEMYATVTRG</sequence>
<keyword evidence="2" id="KW-0812">Transmembrane</keyword>
<feature type="compositionally biased region" description="Polar residues" evidence="1">
    <location>
        <begin position="8"/>
        <end position="19"/>
    </location>
</feature>
<evidence type="ECO:0000313" key="4">
    <source>
        <dbReference type="Proteomes" id="UP000672032"/>
    </source>
</evidence>
<dbReference type="EMBL" id="CP063409">
    <property type="protein sequence ID" value="QSZ35374.1"/>
    <property type="molecule type" value="Genomic_DNA"/>
</dbReference>
<feature type="region of interest" description="Disordered" evidence="1">
    <location>
        <begin position="1"/>
        <end position="133"/>
    </location>
</feature>
<reference evidence="3" key="1">
    <citation type="submission" date="2020-10" db="EMBL/GenBank/DDBJ databases">
        <title>Genome Sequence of Monilinia vaccinii-corymbosi Sheds Light on Mummy Berry Disease Infection of Blueberry and Mating Type.</title>
        <authorList>
            <person name="Yow A.G."/>
            <person name="Zhang Y."/>
            <person name="Bansal K."/>
            <person name="Eacker S.M."/>
            <person name="Sullivan S."/>
            <person name="Liachko I."/>
            <person name="Cubeta M.A."/>
            <person name="Rollins J.A."/>
            <person name="Ashrafi H."/>
        </authorList>
    </citation>
    <scope>NUCLEOTIDE SEQUENCE</scope>
    <source>
        <strain evidence="3">RL-1</strain>
    </source>
</reference>
<evidence type="ECO:0000256" key="2">
    <source>
        <dbReference type="SAM" id="Phobius"/>
    </source>
</evidence>
<feature type="compositionally biased region" description="Polar residues" evidence="1">
    <location>
        <begin position="98"/>
        <end position="109"/>
    </location>
</feature>
<evidence type="ECO:0000256" key="1">
    <source>
        <dbReference type="SAM" id="MobiDB-lite"/>
    </source>
</evidence>
<evidence type="ECO:0000313" key="3">
    <source>
        <dbReference type="EMBL" id="QSZ35374.1"/>
    </source>
</evidence>
<dbReference type="AlphaFoldDB" id="A0A8A3PK72"/>
<feature type="transmembrane region" description="Helical" evidence="2">
    <location>
        <begin position="189"/>
        <end position="209"/>
    </location>
</feature>
<keyword evidence="4" id="KW-1185">Reference proteome</keyword>
<keyword evidence="2" id="KW-0472">Membrane</keyword>
<dbReference type="Proteomes" id="UP000672032">
    <property type="component" value="Chromosome 5"/>
</dbReference>